<dbReference type="Pfam" id="PF02900">
    <property type="entry name" value="LigB"/>
    <property type="match status" value="1"/>
</dbReference>
<comment type="caution">
    <text evidence="2">The sequence shown here is derived from an EMBL/GenBank/DDBJ whole genome shotgun (WGS) entry which is preliminary data.</text>
</comment>
<dbReference type="NCBIfam" id="TIGR04336">
    <property type="entry name" value="AmmeMemoSam_B"/>
    <property type="match status" value="1"/>
</dbReference>
<dbReference type="InterPro" id="IPR004183">
    <property type="entry name" value="Xdiol_dOase_suB"/>
</dbReference>
<evidence type="ECO:0000313" key="2">
    <source>
        <dbReference type="EMBL" id="MBS7528178.1"/>
    </source>
</evidence>
<dbReference type="SUPFAM" id="SSF143447">
    <property type="entry name" value="AMMECR1-like"/>
    <property type="match status" value="1"/>
</dbReference>
<reference evidence="2 3" key="1">
    <citation type="submission" date="2021-05" db="EMBL/GenBank/DDBJ databases">
        <title>Fusibacter ferrireducens sp. nov., an anaerobic, sulfur- and Fe-reducing bacterium isolated from the mangrove sediment.</title>
        <authorList>
            <person name="Qiu D."/>
        </authorList>
    </citation>
    <scope>NUCLEOTIDE SEQUENCE [LARGE SCALE GENOMIC DNA]</scope>
    <source>
        <strain evidence="2 3">DSM 12116</strain>
    </source>
</reference>
<dbReference type="InterPro" id="IPR002733">
    <property type="entry name" value="AMMECR1_domain"/>
</dbReference>
<gene>
    <name evidence="2" type="primary">amrB</name>
    <name evidence="2" type="ORF">KHM83_15935</name>
</gene>
<dbReference type="PROSITE" id="PS51112">
    <property type="entry name" value="AMMECR1"/>
    <property type="match status" value="1"/>
</dbReference>
<dbReference type="PANTHER" id="PTHR13016">
    <property type="entry name" value="AMMECR1 HOMOLOG"/>
    <property type="match status" value="1"/>
</dbReference>
<dbReference type="CDD" id="cd07951">
    <property type="entry name" value="ED_3B_N_AMMECR1"/>
    <property type="match status" value="1"/>
</dbReference>
<sequence length="481" mass="53673">MKNYFMPHAPVFLPNIGISEAPQVKMTFEAMHEVGKRVAEMAPETIVVISPHGPRFTDAIAIYDQNDYRGDLKAFGDFDHTFSFEKDIKYIDALMQCNRTANKRFYTLKENQFKQFELDTALDHGVLVPLYFITRHYHNFKLVCLSDADFSPAELIESGALLRKAAEQVNRKVLFIASGDLSHTLNDQGPYQYKPAGKVVDNAVCEAFEKSDIERLAILAPETIAEAAICGLGPLWLLLGVYECQAYQTNRLSYQGPFGVGYAVAEFEKIDGVGARRAVLFKAKMKTRTDAVRKRMSPIATYALRVLKARLQDSLPPRIEIRANAYIINHEKFKIDEAVSKQLLTKTADVFVSIKSDGALRGCIGSVGSDTKAPLYEKIAYYVAQAASHDSRFEPIGMSEYELLTISVDVLSPLEAITSTALLDSRKYGIFVTDGLNSGVLLPAIEGVDSVVEQMRIAAHKGGFLVEDIKETYRFTVDRYL</sequence>
<dbReference type="SUPFAM" id="SSF53213">
    <property type="entry name" value="LigB-like"/>
    <property type="match status" value="1"/>
</dbReference>
<dbReference type="RefSeq" id="WP_213238039.1">
    <property type="nucleotide sequence ID" value="NZ_JAHBCL010000033.1"/>
</dbReference>
<dbReference type="InterPro" id="IPR023473">
    <property type="entry name" value="AMMECR1"/>
</dbReference>
<dbReference type="Gene3D" id="3.30.700.20">
    <property type="entry name" value="Hypothetical protein ph0010, domain 1"/>
    <property type="match status" value="1"/>
</dbReference>
<dbReference type="InterPro" id="IPR036071">
    <property type="entry name" value="AMMECR1_dom_sf"/>
</dbReference>
<dbReference type="InterPro" id="IPR027485">
    <property type="entry name" value="AMMECR1_N"/>
</dbReference>
<organism evidence="2 3">
    <name type="scientific">Fusibacter paucivorans</name>
    <dbReference type="NCBI Taxonomy" id="76009"/>
    <lineage>
        <taxon>Bacteria</taxon>
        <taxon>Bacillati</taxon>
        <taxon>Bacillota</taxon>
        <taxon>Clostridia</taxon>
        <taxon>Eubacteriales</taxon>
        <taxon>Eubacteriales Family XII. Incertae Sedis</taxon>
        <taxon>Fusibacter</taxon>
    </lineage>
</organism>
<accession>A0ABS5PSQ0</accession>
<proteinExistence type="predicted"/>
<feature type="domain" description="AMMECR1" evidence="1">
    <location>
        <begin position="310"/>
        <end position="481"/>
    </location>
</feature>
<protein>
    <submittedName>
        <fullName evidence="2">AmmeMemoRadiSam system protein B</fullName>
    </submittedName>
</protein>
<name>A0ABS5PSQ0_9FIRM</name>
<evidence type="ECO:0000259" key="1">
    <source>
        <dbReference type="PROSITE" id="PS51112"/>
    </source>
</evidence>
<dbReference type="PANTHER" id="PTHR13016:SF0">
    <property type="entry name" value="AMME SYNDROME CANDIDATE GENE 1 PROTEIN"/>
    <property type="match status" value="1"/>
</dbReference>
<dbReference type="Gene3D" id="3.40.830.10">
    <property type="entry name" value="LigB-like"/>
    <property type="match status" value="1"/>
</dbReference>
<dbReference type="Pfam" id="PF01871">
    <property type="entry name" value="AMMECR1"/>
    <property type="match status" value="1"/>
</dbReference>
<evidence type="ECO:0000313" key="3">
    <source>
        <dbReference type="Proteomes" id="UP000746471"/>
    </source>
</evidence>
<dbReference type="Proteomes" id="UP000746471">
    <property type="component" value="Unassembled WGS sequence"/>
</dbReference>
<dbReference type="EMBL" id="JAHBCL010000033">
    <property type="protein sequence ID" value="MBS7528178.1"/>
    <property type="molecule type" value="Genomic_DNA"/>
</dbReference>
<keyword evidence="3" id="KW-1185">Reference proteome</keyword>